<keyword evidence="3" id="KW-1185">Reference proteome</keyword>
<dbReference type="AlphaFoldDB" id="A0A212CJD8"/>
<feature type="compositionally biased region" description="Basic residues" evidence="1">
    <location>
        <begin position="159"/>
        <end position="168"/>
    </location>
</feature>
<dbReference type="EMBL" id="MKHE01000019">
    <property type="protein sequence ID" value="OWK06148.1"/>
    <property type="molecule type" value="Genomic_DNA"/>
</dbReference>
<reference evidence="2 3" key="1">
    <citation type="journal article" date="2018" name="Mol. Genet. Genomics">
        <title>The red deer Cervus elaphus genome CerEla1.0: sequencing, annotating, genes, and chromosomes.</title>
        <authorList>
            <person name="Bana N.A."/>
            <person name="Nyiri A."/>
            <person name="Nagy J."/>
            <person name="Frank K."/>
            <person name="Nagy T."/>
            <person name="Steger V."/>
            <person name="Schiller M."/>
            <person name="Lakatos P."/>
            <person name="Sugar L."/>
            <person name="Horn P."/>
            <person name="Barta E."/>
            <person name="Orosz L."/>
        </authorList>
    </citation>
    <scope>NUCLEOTIDE SEQUENCE [LARGE SCALE GENOMIC DNA]</scope>
    <source>
        <strain evidence="2">Hungarian</strain>
    </source>
</reference>
<sequence>MWALRESLRGGIDLTNSGLQRPLDIETAKNLLPWHLVVYFLPLTNRKGLVLKANIDNGEGGTEISLEHKSSPHNSLMGADTKQNYDVGGGLHWPDSSEKLLLIQIHSTLATRSSTKTLHMFPPMLKDDWEEYKGGGKRKGKSKEKRRKRKEDEEEKEKERKKSGKQKKNGSSSSGNGGAGREEEEREESREENKLFCSGEIRESEREKEKEYGSTSIITLYQASIVTCNSDPVVYLAGACIDSETSSWCLLTKFAISTFSKKSRVHFIMDAESQQPISPDIDKVVRGSLCSLPWLLASIERPGKMLRVWKMNHSLGQFKGIMGSATYANRLLAMFINTGSKWSHIFPTGEAQIQDSSGFHSQKELKDRVDIAFLLFVK</sequence>
<evidence type="ECO:0000313" key="2">
    <source>
        <dbReference type="EMBL" id="OWK06148.1"/>
    </source>
</evidence>
<organism evidence="2 3">
    <name type="scientific">Cervus elaphus hippelaphus</name>
    <name type="common">European red deer</name>
    <dbReference type="NCBI Taxonomy" id="46360"/>
    <lineage>
        <taxon>Eukaryota</taxon>
        <taxon>Metazoa</taxon>
        <taxon>Chordata</taxon>
        <taxon>Craniata</taxon>
        <taxon>Vertebrata</taxon>
        <taxon>Euteleostomi</taxon>
        <taxon>Mammalia</taxon>
        <taxon>Eutheria</taxon>
        <taxon>Laurasiatheria</taxon>
        <taxon>Artiodactyla</taxon>
        <taxon>Ruminantia</taxon>
        <taxon>Pecora</taxon>
        <taxon>Cervidae</taxon>
        <taxon>Cervinae</taxon>
        <taxon>Cervus</taxon>
    </lineage>
</organism>
<comment type="caution">
    <text evidence="2">The sequence shown here is derived from an EMBL/GenBank/DDBJ whole genome shotgun (WGS) entry which is preliminary data.</text>
</comment>
<protein>
    <submittedName>
        <fullName evidence="2">Uncharacterized protein</fullName>
    </submittedName>
</protein>
<feature type="region of interest" description="Disordered" evidence="1">
    <location>
        <begin position="127"/>
        <end position="200"/>
    </location>
</feature>
<feature type="non-terminal residue" evidence="2">
    <location>
        <position position="378"/>
    </location>
</feature>
<name>A0A212CJD8_CEREH</name>
<evidence type="ECO:0000256" key="1">
    <source>
        <dbReference type="SAM" id="MobiDB-lite"/>
    </source>
</evidence>
<proteinExistence type="predicted"/>
<feature type="compositionally biased region" description="Basic and acidic residues" evidence="1">
    <location>
        <begin position="180"/>
        <end position="200"/>
    </location>
</feature>
<evidence type="ECO:0000313" key="3">
    <source>
        <dbReference type="Proteomes" id="UP000242450"/>
    </source>
</evidence>
<accession>A0A212CJD8</accession>
<dbReference type="Proteomes" id="UP000242450">
    <property type="component" value="Chromosome 19"/>
</dbReference>
<feature type="compositionally biased region" description="Basic residues" evidence="1">
    <location>
        <begin position="135"/>
        <end position="149"/>
    </location>
</feature>
<gene>
    <name evidence="2" type="ORF">Celaphus_00012747</name>
</gene>